<dbReference type="Gene3D" id="3.40.50.1820">
    <property type="entry name" value="alpha/beta hydrolase"/>
    <property type="match status" value="1"/>
</dbReference>
<dbReference type="InterPro" id="IPR050300">
    <property type="entry name" value="GDXG_lipolytic_enzyme"/>
</dbReference>
<evidence type="ECO:0000259" key="2">
    <source>
        <dbReference type="Pfam" id="PF20434"/>
    </source>
</evidence>
<evidence type="ECO:0000313" key="3">
    <source>
        <dbReference type="EMBL" id="THD67464.1"/>
    </source>
</evidence>
<dbReference type="PANTHER" id="PTHR48081">
    <property type="entry name" value="AB HYDROLASE SUPERFAMILY PROTEIN C4A8.06C"/>
    <property type="match status" value="1"/>
</dbReference>
<dbReference type="InterPro" id="IPR049492">
    <property type="entry name" value="BD-FAE-like_dom"/>
</dbReference>
<proteinExistence type="predicted"/>
<keyword evidence="4" id="KW-1185">Reference proteome</keyword>
<sequence length="301" mass="33295">MKITLFSLFLFVQFSLFSQSIYTDQKYDQINRLTMTYADTLKTDIYYVPHRKEKQKAPVILLVHGGGFYTGKRDGDLETRFAMEMAGRGYVVASMEYHLTRKGKKEGFGCDCPAPDKIETFKEAVTNIGQAMEYLTKFSREFNFDPDKMVLAGSSAGAEAVLHAAYAKDHPSFNGILDKTQKIAAVISFSGALLDEVSLNNPEIPAFLVHGTDDQLVPYGTAPHHFCAEDRPGYIRLKGSGPIADALSASGESMALYTVEGGGHEWANKGYDLTPEISAFLYKLFQRGVAGQLREVIEAKP</sequence>
<dbReference type="EMBL" id="SSMC01000002">
    <property type="protein sequence ID" value="THD67464.1"/>
    <property type="molecule type" value="Genomic_DNA"/>
</dbReference>
<organism evidence="3 4">
    <name type="scientific">Robertkochia marina</name>
    <dbReference type="NCBI Taxonomy" id="1227945"/>
    <lineage>
        <taxon>Bacteria</taxon>
        <taxon>Pseudomonadati</taxon>
        <taxon>Bacteroidota</taxon>
        <taxon>Flavobacteriia</taxon>
        <taxon>Flavobacteriales</taxon>
        <taxon>Flavobacteriaceae</taxon>
        <taxon>Robertkochia</taxon>
    </lineage>
</organism>
<dbReference type="AlphaFoldDB" id="A0A4S3LZE5"/>
<dbReference type="Pfam" id="PF20434">
    <property type="entry name" value="BD-FAE"/>
    <property type="match status" value="1"/>
</dbReference>
<dbReference type="GO" id="GO:0016787">
    <property type="term" value="F:hydrolase activity"/>
    <property type="evidence" value="ECO:0007669"/>
    <property type="project" value="UniProtKB-KW"/>
</dbReference>
<dbReference type="RefSeq" id="WP_136335669.1">
    <property type="nucleotide sequence ID" value="NZ_QXMP01000005.1"/>
</dbReference>
<evidence type="ECO:0000256" key="1">
    <source>
        <dbReference type="ARBA" id="ARBA00022801"/>
    </source>
</evidence>
<protein>
    <submittedName>
        <fullName evidence="3">Alpha/beta hydrolase</fullName>
    </submittedName>
</protein>
<dbReference type="OrthoDB" id="9803990at2"/>
<dbReference type="InterPro" id="IPR029058">
    <property type="entry name" value="AB_hydrolase_fold"/>
</dbReference>
<evidence type="ECO:0000313" key="4">
    <source>
        <dbReference type="Proteomes" id="UP000305939"/>
    </source>
</evidence>
<gene>
    <name evidence="3" type="ORF">E7Z59_07325</name>
</gene>
<dbReference type="Proteomes" id="UP000305939">
    <property type="component" value="Unassembled WGS sequence"/>
</dbReference>
<comment type="caution">
    <text evidence="3">The sequence shown here is derived from an EMBL/GenBank/DDBJ whole genome shotgun (WGS) entry which is preliminary data.</text>
</comment>
<dbReference type="SUPFAM" id="SSF53474">
    <property type="entry name" value="alpha/beta-Hydrolases"/>
    <property type="match status" value="1"/>
</dbReference>
<accession>A0A4S3LZE5</accession>
<reference evidence="3 4" key="1">
    <citation type="submission" date="2019-04" db="EMBL/GenBank/DDBJ databases">
        <title>Draft genome sequence of Robertkochia marina CC-AMO-30D.</title>
        <authorList>
            <person name="Hameed A."/>
            <person name="Lin S.-Y."/>
            <person name="Shahina M."/>
            <person name="Lai W.-A."/>
            <person name="Young C.-C."/>
        </authorList>
    </citation>
    <scope>NUCLEOTIDE SEQUENCE [LARGE SCALE GENOMIC DNA]</scope>
    <source>
        <strain evidence="3 4">CC-AMO-30D</strain>
    </source>
</reference>
<name>A0A4S3LZE5_9FLAO</name>
<keyword evidence="1 3" id="KW-0378">Hydrolase</keyword>
<feature type="domain" description="BD-FAE-like" evidence="2">
    <location>
        <begin position="44"/>
        <end position="192"/>
    </location>
</feature>